<proteinExistence type="predicted"/>
<feature type="compositionally biased region" description="Basic residues" evidence="1">
    <location>
        <begin position="142"/>
        <end position="171"/>
    </location>
</feature>
<feature type="non-terminal residue" evidence="2">
    <location>
        <position position="1"/>
    </location>
</feature>
<evidence type="ECO:0000256" key="1">
    <source>
        <dbReference type="SAM" id="MobiDB-lite"/>
    </source>
</evidence>
<reference evidence="2" key="1">
    <citation type="submission" date="2020-02" db="EMBL/GenBank/DDBJ databases">
        <authorList>
            <person name="Meier V. D."/>
        </authorList>
    </citation>
    <scope>NUCLEOTIDE SEQUENCE</scope>
    <source>
        <strain evidence="2">AVDCRST_MAG80</strain>
    </source>
</reference>
<organism evidence="2">
    <name type="scientific">uncultured Rubrobacteraceae bacterium</name>
    <dbReference type="NCBI Taxonomy" id="349277"/>
    <lineage>
        <taxon>Bacteria</taxon>
        <taxon>Bacillati</taxon>
        <taxon>Actinomycetota</taxon>
        <taxon>Rubrobacteria</taxon>
        <taxon>Rubrobacterales</taxon>
        <taxon>Rubrobacteraceae</taxon>
        <taxon>environmental samples</taxon>
    </lineage>
</organism>
<evidence type="ECO:0000313" key="2">
    <source>
        <dbReference type="EMBL" id="CAA9427845.1"/>
    </source>
</evidence>
<feature type="compositionally biased region" description="Basic and acidic residues" evidence="1">
    <location>
        <begin position="172"/>
        <end position="186"/>
    </location>
</feature>
<feature type="non-terminal residue" evidence="2">
    <location>
        <position position="241"/>
    </location>
</feature>
<feature type="compositionally biased region" description="Gly residues" evidence="1">
    <location>
        <begin position="53"/>
        <end position="67"/>
    </location>
</feature>
<feature type="compositionally biased region" description="Basic and acidic residues" evidence="1">
    <location>
        <begin position="28"/>
        <end position="39"/>
    </location>
</feature>
<accession>A0A6J4PWV1</accession>
<name>A0A6J4PWV1_9ACTN</name>
<dbReference type="AlphaFoldDB" id="A0A6J4PWV1"/>
<feature type="region of interest" description="Disordered" evidence="1">
    <location>
        <begin position="28"/>
        <end position="77"/>
    </location>
</feature>
<dbReference type="EMBL" id="CADCVC010000034">
    <property type="protein sequence ID" value="CAA9427845.1"/>
    <property type="molecule type" value="Genomic_DNA"/>
</dbReference>
<feature type="region of interest" description="Disordered" evidence="1">
    <location>
        <begin position="96"/>
        <end position="218"/>
    </location>
</feature>
<protein>
    <submittedName>
        <fullName evidence="2">Uncharacterized protein</fullName>
    </submittedName>
</protein>
<gene>
    <name evidence="2" type="ORF">AVDCRST_MAG80-357</name>
</gene>
<sequence length="241" mass="26385">AARVFGPRVVCGNAPATRRPSLCRLRVRDRYRNSRERVRPRGRGRQGPLPPDGRGGPVEGVGGSGGGDLRHPPRRALCDGGQLYGGAALPCRQGGVAQARRRVPQRGTGGPQRARTGARSLRWLPPLRGDREDVGALPGPGLRRRPRRRLPAQPRLRRRRNARRQRHGRRAPHADGLRRLHREGRARLRGPARRGEGQPRSATRGDGGPRLRRAGDGVVALRLPGLGAFRGDGPPPRERPV</sequence>